<evidence type="ECO:0000313" key="2">
    <source>
        <dbReference type="EMBL" id="KAJ4847286.1"/>
    </source>
</evidence>
<keyword evidence="3" id="KW-1185">Reference proteome</keyword>
<dbReference type="PANTHER" id="PTHR46740:SF1">
    <property type="entry name" value="DYAD PROTEIN"/>
    <property type="match status" value="1"/>
</dbReference>
<proteinExistence type="predicted"/>
<accession>A0A9Q0GCP3</accession>
<evidence type="ECO:0000313" key="3">
    <source>
        <dbReference type="Proteomes" id="UP001141552"/>
    </source>
</evidence>
<dbReference type="InterPro" id="IPR044221">
    <property type="entry name" value="DYAD/AMEIOTIC1"/>
</dbReference>
<feature type="region of interest" description="Disordered" evidence="1">
    <location>
        <begin position="126"/>
        <end position="175"/>
    </location>
</feature>
<organism evidence="2 3">
    <name type="scientific">Turnera subulata</name>
    <dbReference type="NCBI Taxonomy" id="218843"/>
    <lineage>
        <taxon>Eukaryota</taxon>
        <taxon>Viridiplantae</taxon>
        <taxon>Streptophyta</taxon>
        <taxon>Embryophyta</taxon>
        <taxon>Tracheophyta</taxon>
        <taxon>Spermatophyta</taxon>
        <taxon>Magnoliopsida</taxon>
        <taxon>eudicotyledons</taxon>
        <taxon>Gunneridae</taxon>
        <taxon>Pentapetalae</taxon>
        <taxon>rosids</taxon>
        <taxon>fabids</taxon>
        <taxon>Malpighiales</taxon>
        <taxon>Passifloraceae</taxon>
        <taxon>Turnera</taxon>
    </lineage>
</organism>
<dbReference type="AlphaFoldDB" id="A0A9Q0GCP3"/>
<gene>
    <name evidence="2" type="ORF">Tsubulata_029457</name>
</gene>
<dbReference type="PANTHER" id="PTHR46740">
    <property type="entry name" value="PROTEIN DYAD"/>
    <property type="match status" value="1"/>
</dbReference>
<reference evidence="2" key="1">
    <citation type="submission" date="2022-02" db="EMBL/GenBank/DDBJ databases">
        <authorList>
            <person name="Henning P.M."/>
            <person name="McCubbin A.G."/>
            <person name="Shore J.S."/>
        </authorList>
    </citation>
    <scope>NUCLEOTIDE SEQUENCE</scope>
    <source>
        <strain evidence="2">F60SS</strain>
        <tissue evidence="2">Leaves</tissue>
    </source>
</reference>
<dbReference type="GO" id="GO:0051177">
    <property type="term" value="P:meiotic sister chromatid cohesion"/>
    <property type="evidence" value="ECO:0007669"/>
    <property type="project" value="InterPro"/>
</dbReference>
<dbReference type="GO" id="GO:0007131">
    <property type="term" value="P:reciprocal meiotic recombination"/>
    <property type="evidence" value="ECO:0007669"/>
    <property type="project" value="InterPro"/>
</dbReference>
<name>A0A9Q0GCP3_9ROSI</name>
<protein>
    <submittedName>
        <fullName evidence="2">Uncharacterized protein</fullName>
    </submittedName>
</protein>
<dbReference type="EMBL" id="JAKUCV010001208">
    <property type="protein sequence ID" value="KAJ4847286.1"/>
    <property type="molecule type" value="Genomic_DNA"/>
</dbReference>
<dbReference type="Proteomes" id="UP001141552">
    <property type="component" value="Unassembled WGS sequence"/>
</dbReference>
<evidence type="ECO:0000256" key="1">
    <source>
        <dbReference type="SAM" id="MobiDB-lite"/>
    </source>
</evidence>
<comment type="caution">
    <text evidence="2">The sequence shown here is derived from an EMBL/GenBank/DDBJ whole genome shotgun (WGS) entry which is preliminary data.</text>
</comment>
<reference evidence="2" key="2">
    <citation type="journal article" date="2023" name="Plants (Basel)">
        <title>Annotation of the Turnera subulata (Passifloraceae) Draft Genome Reveals the S-Locus Evolved after the Divergence of Turneroideae from Passifloroideae in a Stepwise Manner.</title>
        <authorList>
            <person name="Henning P.M."/>
            <person name="Roalson E.H."/>
            <person name="Mir W."/>
            <person name="McCubbin A.G."/>
            <person name="Shore J.S."/>
        </authorList>
    </citation>
    <scope>NUCLEOTIDE SEQUENCE</scope>
    <source>
        <strain evidence="2">F60SS</strain>
    </source>
</reference>
<sequence length="209" mass="23380">MYVTEKTRNRVSLGYPSSVSLRAYFMDSTRTATTDCIIHGSKEEYSKQLPSLDLKCTIESEAAALVLYRRIPPLELAANSAKRLFWITARPPPPPPTLMETSLADRLKDPGVLKWACRRRVTFLPTQPQSADNDDDDHAATVPVSTTGARVEEEEPEAEVAESRRSHDPKRKSPVWCVTLSSKKQHLEVTPSDSGDTKKQLVMNTIRSL</sequence>
<dbReference type="OrthoDB" id="515863at2759"/>